<dbReference type="AlphaFoldDB" id="B3T019"/>
<name>B3T019_9ZZZZ</name>
<dbReference type="GO" id="GO:0046653">
    <property type="term" value="P:tetrahydrofolate metabolic process"/>
    <property type="evidence" value="ECO:0007669"/>
    <property type="project" value="InterPro"/>
</dbReference>
<organism evidence="1">
    <name type="scientific">uncultured marine microorganism HF4000_001B09</name>
    <dbReference type="NCBI Taxonomy" id="455502"/>
    <lineage>
        <taxon>unclassified sequences</taxon>
        <taxon>environmental samples</taxon>
    </lineage>
</organism>
<dbReference type="EMBL" id="EU016561">
    <property type="protein sequence ID" value="ABZ05928.1"/>
    <property type="molecule type" value="Genomic_DNA"/>
</dbReference>
<sequence length="88" mass="10391">MLEIKCPYCGKRSQNEFSYGGDANIKRPLLGKEVSDNEWDDFVYYRENPRGNHSELWHHVAGCRQWFKVSRNTATHEIFKTAKLNEEL</sequence>
<proteinExistence type="predicted"/>
<evidence type="ECO:0000313" key="1">
    <source>
        <dbReference type="EMBL" id="ABZ05928.1"/>
    </source>
</evidence>
<dbReference type="InterPro" id="IPR006279">
    <property type="entry name" value="SoxD"/>
</dbReference>
<dbReference type="NCBIfam" id="TIGR01374">
    <property type="entry name" value="soxD"/>
    <property type="match status" value="1"/>
</dbReference>
<accession>B3T019</accession>
<reference evidence="1" key="1">
    <citation type="journal article" date="2008" name="ISME J.">
        <title>Genomic patterns of recombination, clonal divergence and environment in marine microbial populations.</title>
        <authorList>
            <person name="Konstantinidis K.T."/>
            <person name="Delong E.F."/>
        </authorList>
    </citation>
    <scope>NUCLEOTIDE SEQUENCE</scope>
</reference>
<dbReference type="Pfam" id="PF04267">
    <property type="entry name" value="SoxD"/>
    <property type="match status" value="1"/>
</dbReference>
<protein>
    <submittedName>
        <fullName evidence="1">Putative Sarcosine oxidase, delta subunit family protein</fullName>
    </submittedName>
</protein>
<dbReference type="GO" id="GO:0008115">
    <property type="term" value="F:sarcosine oxidase activity"/>
    <property type="evidence" value="ECO:0007669"/>
    <property type="project" value="InterPro"/>
</dbReference>
<gene>
    <name evidence="1" type="ORF">ALOHA_HF4000001B09ctg1g22</name>
</gene>
<dbReference type="Gene3D" id="3.30.2270.10">
    <property type="entry name" value="Folate-binding superfamily"/>
    <property type="match status" value="1"/>
</dbReference>
<dbReference type="InterPro" id="IPR038561">
    <property type="entry name" value="SoxD_sf"/>
</dbReference>